<sequence>MMMRILTQSENRGHKRVRHLSSIPITVATHWGVVPPSTAVTFIDDLRFTNFPSFDVIDVRNRAKLKSRERALELQNPRRQCMGISRGLVNNVTRWKLWRPTCRSSHAKERENKTNKIQNLLCKNK</sequence>
<proteinExistence type="predicted"/>
<accession>A0ABQ9YPJ9</accession>
<name>A0ABQ9YPJ9_9CRUS</name>
<protein>
    <submittedName>
        <fullName evidence="1">Uncharacterized protein</fullName>
    </submittedName>
</protein>
<dbReference type="EMBL" id="JAOYFB010000001">
    <property type="protein sequence ID" value="KAK4002486.1"/>
    <property type="molecule type" value="Genomic_DNA"/>
</dbReference>
<organism evidence="1 2">
    <name type="scientific">Daphnia magna</name>
    <dbReference type="NCBI Taxonomy" id="35525"/>
    <lineage>
        <taxon>Eukaryota</taxon>
        <taxon>Metazoa</taxon>
        <taxon>Ecdysozoa</taxon>
        <taxon>Arthropoda</taxon>
        <taxon>Crustacea</taxon>
        <taxon>Branchiopoda</taxon>
        <taxon>Diplostraca</taxon>
        <taxon>Cladocera</taxon>
        <taxon>Anomopoda</taxon>
        <taxon>Daphniidae</taxon>
        <taxon>Daphnia</taxon>
    </lineage>
</organism>
<reference evidence="1 2" key="1">
    <citation type="journal article" date="2023" name="Nucleic Acids Res.">
        <title>The hologenome of Daphnia magna reveals possible DNA methylation and microbiome-mediated evolution of the host genome.</title>
        <authorList>
            <person name="Chaturvedi A."/>
            <person name="Li X."/>
            <person name="Dhandapani V."/>
            <person name="Marshall H."/>
            <person name="Kissane S."/>
            <person name="Cuenca-Cambronero M."/>
            <person name="Asole G."/>
            <person name="Calvet F."/>
            <person name="Ruiz-Romero M."/>
            <person name="Marangio P."/>
            <person name="Guigo R."/>
            <person name="Rago D."/>
            <person name="Mirbahai L."/>
            <person name="Eastwood N."/>
            <person name="Colbourne J.K."/>
            <person name="Zhou J."/>
            <person name="Mallon E."/>
            <person name="Orsini L."/>
        </authorList>
    </citation>
    <scope>NUCLEOTIDE SEQUENCE [LARGE SCALE GENOMIC DNA]</scope>
    <source>
        <strain evidence="1">LRV0_1</strain>
    </source>
</reference>
<dbReference type="Proteomes" id="UP001234178">
    <property type="component" value="Unassembled WGS sequence"/>
</dbReference>
<keyword evidence="2" id="KW-1185">Reference proteome</keyword>
<gene>
    <name evidence="1" type="ORF">OUZ56_004310</name>
</gene>
<evidence type="ECO:0000313" key="1">
    <source>
        <dbReference type="EMBL" id="KAK4002486.1"/>
    </source>
</evidence>
<evidence type="ECO:0000313" key="2">
    <source>
        <dbReference type="Proteomes" id="UP001234178"/>
    </source>
</evidence>
<comment type="caution">
    <text evidence="1">The sequence shown here is derived from an EMBL/GenBank/DDBJ whole genome shotgun (WGS) entry which is preliminary data.</text>
</comment>